<gene>
    <name evidence="2" type="ORF">GCM10008014_08870</name>
</gene>
<evidence type="ECO:0008006" key="4">
    <source>
        <dbReference type="Google" id="ProtNLM"/>
    </source>
</evidence>
<evidence type="ECO:0000313" key="3">
    <source>
        <dbReference type="Proteomes" id="UP000652153"/>
    </source>
</evidence>
<protein>
    <recommendedName>
        <fullName evidence="4">Copper amine oxidase-like N-terminal domain-containing protein</fullName>
    </recommendedName>
</protein>
<feature type="chain" id="PRO_5046378310" description="Copper amine oxidase-like N-terminal domain-containing protein" evidence="1">
    <location>
        <begin position="29"/>
        <end position="263"/>
    </location>
</feature>
<evidence type="ECO:0000256" key="1">
    <source>
        <dbReference type="SAM" id="SignalP"/>
    </source>
</evidence>
<comment type="caution">
    <text evidence="2">The sequence shown here is derived from an EMBL/GenBank/DDBJ whole genome shotgun (WGS) entry which is preliminary data.</text>
</comment>
<keyword evidence="3" id="KW-1185">Reference proteome</keyword>
<dbReference type="RefSeq" id="WP_188591374.1">
    <property type="nucleotide sequence ID" value="NZ_BMFU01000001.1"/>
</dbReference>
<organism evidence="2 3">
    <name type="scientific">Paenibacillus silvae</name>
    <dbReference type="NCBI Taxonomy" id="1325358"/>
    <lineage>
        <taxon>Bacteria</taxon>
        <taxon>Bacillati</taxon>
        <taxon>Bacillota</taxon>
        <taxon>Bacilli</taxon>
        <taxon>Bacillales</taxon>
        <taxon>Paenibacillaceae</taxon>
        <taxon>Paenibacillus</taxon>
    </lineage>
</organism>
<dbReference type="Proteomes" id="UP000652153">
    <property type="component" value="Unassembled WGS sequence"/>
</dbReference>
<keyword evidence="1" id="KW-0732">Signal</keyword>
<name>A0ABQ1Z3H0_9BACL</name>
<dbReference type="EMBL" id="BMFU01000001">
    <property type="protein sequence ID" value="GGH46299.1"/>
    <property type="molecule type" value="Genomic_DNA"/>
</dbReference>
<feature type="signal peptide" evidence="1">
    <location>
        <begin position="1"/>
        <end position="28"/>
    </location>
</feature>
<sequence length="263" mass="28992">MSKMKKVGYVSLGVILGASLTVSVPALAATVKTIQAKINSSVSVVVDGKKMSTQPINYQNLNYLPVGEIGRALDADVSFDKSKNVINIESKENSAAGDSNGGNSSSTLVSTDKLVKLDSTALKLNLNNKEYGLASSTSIYLVGKIPYIVFNSDVIDLIISIASNDYFIYETNNDNPDFVTANHYANEYKYLEVIEKQKSYKLKSSESNKTYDIALNNQSSIGVLYNKDSKNYLVPLNDVFNKLELKMEAVYEPQQEKVFLKFK</sequence>
<evidence type="ECO:0000313" key="2">
    <source>
        <dbReference type="EMBL" id="GGH46299.1"/>
    </source>
</evidence>
<proteinExistence type="predicted"/>
<accession>A0ABQ1Z3H0</accession>
<reference evidence="3" key="1">
    <citation type="journal article" date="2019" name="Int. J. Syst. Evol. Microbiol.">
        <title>The Global Catalogue of Microorganisms (GCM) 10K type strain sequencing project: providing services to taxonomists for standard genome sequencing and annotation.</title>
        <authorList>
            <consortium name="The Broad Institute Genomics Platform"/>
            <consortium name="The Broad Institute Genome Sequencing Center for Infectious Disease"/>
            <person name="Wu L."/>
            <person name="Ma J."/>
        </authorList>
    </citation>
    <scope>NUCLEOTIDE SEQUENCE [LARGE SCALE GENOMIC DNA]</scope>
    <source>
        <strain evidence="3">CGMCC 1.12770</strain>
    </source>
</reference>